<protein>
    <submittedName>
        <fullName evidence="1">Uncharacterized protein</fullName>
    </submittedName>
</protein>
<comment type="caution">
    <text evidence="1">The sequence shown here is derived from an EMBL/GenBank/DDBJ whole genome shotgun (WGS) entry which is preliminary data.</text>
</comment>
<name>A0ABW2B708_9RHOB</name>
<proteinExistence type="predicted"/>
<organism evidence="1 2">
    <name type="scientific">Sulfitobacter porphyrae</name>
    <dbReference type="NCBI Taxonomy" id="1246864"/>
    <lineage>
        <taxon>Bacteria</taxon>
        <taxon>Pseudomonadati</taxon>
        <taxon>Pseudomonadota</taxon>
        <taxon>Alphaproteobacteria</taxon>
        <taxon>Rhodobacterales</taxon>
        <taxon>Roseobacteraceae</taxon>
        <taxon>Sulfitobacter</taxon>
    </lineage>
</organism>
<evidence type="ECO:0000313" key="1">
    <source>
        <dbReference type="EMBL" id="MFC6760962.1"/>
    </source>
</evidence>
<dbReference type="Proteomes" id="UP001596353">
    <property type="component" value="Unassembled WGS sequence"/>
</dbReference>
<keyword evidence="2" id="KW-1185">Reference proteome</keyword>
<reference evidence="2" key="1">
    <citation type="journal article" date="2019" name="Int. J. Syst. Evol. Microbiol.">
        <title>The Global Catalogue of Microorganisms (GCM) 10K type strain sequencing project: providing services to taxonomists for standard genome sequencing and annotation.</title>
        <authorList>
            <consortium name="The Broad Institute Genomics Platform"/>
            <consortium name="The Broad Institute Genome Sequencing Center for Infectious Disease"/>
            <person name="Wu L."/>
            <person name="Ma J."/>
        </authorList>
    </citation>
    <scope>NUCLEOTIDE SEQUENCE [LARGE SCALE GENOMIC DNA]</scope>
    <source>
        <strain evidence="2">CCUG 66188</strain>
    </source>
</reference>
<sequence length="40" mass="4385">MRLVLVEPPMNMVSPVGLPLMFDPTHQVFALRISEGPPAP</sequence>
<evidence type="ECO:0000313" key="2">
    <source>
        <dbReference type="Proteomes" id="UP001596353"/>
    </source>
</evidence>
<gene>
    <name evidence="1" type="ORF">ACFQFQ_18070</name>
</gene>
<accession>A0ABW2B708</accession>
<dbReference type="EMBL" id="JBHSWG010000001">
    <property type="protein sequence ID" value="MFC6760962.1"/>
    <property type="molecule type" value="Genomic_DNA"/>
</dbReference>